<comment type="similarity">
    <text evidence="1">Belongs to the RHPN family.</text>
</comment>
<evidence type="ECO:0000259" key="5">
    <source>
        <dbReference type="PROSITE" id="PS50106"/>
    </source>
</evidence>
<dbReference type="InterPro" id="IPR036274">
    <property type="entry name" value="HR1_rpt_sf"/>
</dbReference>
<protein>
    <submittedName>
        <fullName evidence="8">Rhophilin, Rho GTPase binding protein 1</fullName>
    </submittedName>
</protein>
<organism evidence="8 9">
    <name type="scientific">Kryptolebias marmoratus</name>
    <name type="common">Mangrove killifish</name>
    <name type="synonym">Rivulus marmoratus</name>
    <dbReference type="NCBI Taxonomy" id="37003"/>
    <lineage>
        <taxon>Eukaryota</taxon>
        <taxon>Metazoa</taxon>
        <taxon>Chordata</taxon>
        <taxon>Craniata</taxon>
        <taxon>Vertebrata</taxon>
        <taxon>Euteleostomi</taxon>
        <taxon>Actinopterygii</taxon>
        <taxon>Neopterygii</taxon>
        <taxon>Teleostei</taxon>
        <taxon>Neoteleostei</taxon>
        <taxon>Acanthomorphata</taxon>
        <taxon>Ovalentaria</taxon>
        <taxon>Atherinomorphae</taxon>
        <taxon>Cyprinodontiformes</taxon>
        <taxon>Rivulidae</taxon>
        <taxon>Kryptolebias</taxon>
    </lineage>
</organism>
<dbReference type="SMART" id="SM00228">
    <property type="entry name" value="PDZ"/>
    <property type="match status" value="1"/>
</dbReference>
<dbReference type="SMART" id="SM01041">
    <property type="entry name" value="BRO1"/>
    <property type="match status" value="1"/>
</dbReference>
<dbReference type="GO" id="GO:0051497">
    <property type="term" value="P:negative regulation of stress fiber assembly"/>
    <property type="evidence" value="ECO:0007669"/>
    <property type="project" value="TreeGrafter"/>
</dbReference>
<dbReference type="GeneID" id="108246664"/>
<dbReference type="Gene3D" id="1.25.40.280">
    <property type="entry name" value="alix/aip1 like domains"/>
    <property type="match status" value="1"/>
</dbReference>
<dbReference type="InterPro" id="IPR038499">
    <property type="entry name" value="BRO1_sf"/>
</dbReference>
<evidence type="ECO:0000256" key="4">
    <source>
        <dbReference type="SAM" id="MobiDB-lite"/>
    </source>
</evidence>
<dbReference type="Pfam" id="PF00595">
    <property type="entry name" value="PDZ"/>
    <property type="match status" value="1"/>
</dbReference>
<proteinExistence type="inferred from homology"/>
<evidence type="ECO:0000256" key="2">
    <source>
        <dbReference type="PROSITE-ProRule" id="PRU01207"/>
    </source>
</evidence>
<dbReference type="SUPFAM" id="SSF46585">
    <property type="entry name" value="HR1 repeat"/>
    <property type="match status" value="1"/>
</dbReference>
<dbReference type="Proteomes" id="UP000264800">
    <property type="component" value="Unplaced"/>
</dbReference>
<dbReference type="InterPro" id="IPR004328">
    <property type="entry name" value="BRO1_dom"/>
</dbReference>
<dbReference type="CDD" id="cd06712">
    <property type="entry name" value="PDZ_rhophilin-like"/>
    <property type="match status" value="1"/>
</dbReference>
<dbReference type="RefSeq" id="XP_017289804.1">
    <property type="nucleotide sequence ID" value="XM_017434315.3"/>
</dbReference>
<evidence type="ECO:0000313" key="9">
    <source>
        <dbReference type="Proteomes" id="UP000264800"/>
    </source>
</evidence>
<dbReference type="Gene3D" id="1.10.287.160">
    <property type="entry name" value="HR1 repeat"/>
    <property type="match status" value="1"/>
</dbReference>
<name>A0A3Q3GKU7_KRYMA</name>
<dbReference type="KEGG" id="kmr:108246664"/>
<dbReference type="AlphaFoldDB" id="A0A3Q3GKU7"/>
<feature type="coiled-coil region" evidence="3">
    <location>
        <begin position="90"/>
        <end position="117"/>
    </location>
</feature>
<dbReference type="Ensembl" id="ENSKMAT00000024497.1">
    <property type="protein sequence ID" value="ENSKMAP00000024192.1"/>
    <property type="gene ID" value="ENSKMAG00000017938.1"/>
</dbReference>
<dbReference type="GO" id="GO:0007165">
    <property type="term" value="P:signal transduction"/>
    <property type="evidence" value="ECO:0007669"/>
    <property type="project" value="InterPro"/>
</dbReference>
<reference evidence="8" key="1">
    <citation type="submission" date="2025-08" db="UniProtKB">
        <authorList>
            <consortium name="Ensembl"/>
        </authorList>
    </citation>
    <scope>IDENTIFICATION</scope>
</reference>
<evidence type="ECO:0000256" key="3">
    <source>
        <dbReference type="SAM" id="Coils"/>
    </source>
</evidence>
<evidence type="ECO:0000256" key="1">
    <source>
        <dbReference type="ARBA" id="ARBA00010369"/>
    </source>
</evidence>
<dbReference type="OrthoDB" id="64867at2759"/>
<keyword evidence="2 3" id="KW-0175">Coiled coil</keyword>
<dbReference type="OMA" id="PPVHDYM"/>
<feature type="compositionally biased region" description="Basic and acidic residues" evidence="4">
    <location>
        <begin position="1"/>
        <end position="11"/>
    </location>
</feature>
<dbReference type="FunFam" id="1.10.287.160:FF:000007">
    <property type="entry name" value="Rhophilin-2"/>
    <property type="match status" value="1"/>
</dbReference>
<feature type="domain" description="BRO1" evidence="6">
    <location>
        <begin position="124"/>
        <end position="518"/>
    </location>
</feature>
<dbReference type="InterPro" id="IPR047138">
    <property type="entry name" value="RHPN1_2"/>
</dbReference>
<evidence type="ECO:0000259" key="7">
    <source>
        <dbReference type="PROSITE" id="PS51860"/>
    </source>
</evidence>
<dbReference type="InterPro" id="IPR011072">
    <property type="entry name" value="HR1_rho-bd"/>
</dbReference>
<feature type="region of interest" description="Disordered" evidence="4">
    <location>
        <begin position="1"/>
        <end position="34"/>
    </location>
</feature>
<evidence type="ECO:0000313" key="8">
    <source>
        <dbReference type="Ensembl" id="ENSKMAP00000024192.1"/>
    </source>
</evidence>
<evidence type="ECO:0000259" key="6">
    <source>
        <dbReference type="PROSITE" id="PS51180"/>
    </source>
</evidence>
<dbReference type="PANTHER" id="PTHR23031:SF6">
    <property type="entry name" value="RHOPHILIN-1"/>
    <property type="match status" value="1"/>
</dbReference>
<dbReference type="SMART" id="SM00742">
    <property type="entry name" value="Hr1"/>
    <property type="match status" value="1"/>
</dbReference>
<dbReference type="Pfam" id="PF02185">
    <property type="entry name" value="HR1"/>
    <property type="match status" value="1"/>
</dbReference>
<dbReference type="STRING" id="37003.ENSKMAP00000024192"/>
<dbReference type="InterPro" id="IPR001478">
    <property type="entry name" value="PDZ"/>
</dbReference>
<dbReference type="CTD" id="114822"/>
<feature type="domain" description="REM-1" evidence="7">
    <location>
        <begin position="39"/>
        <end position="113"/>
    </location>
</feature>
<keyword evidence="9" id="KW-1185">Reference proteome</keyword>
<feature type="domain" description="PDZ" evidence="5">
    <location>
        <begin position="532"/>
        <end position="594"/>
    </location>
</feature>
<accession>A0A3Q3GKU7</accession>
<dbReference type="SUPFAM" id="SSF50156">
    <property type="entry name" value="PDZ domain-like"/>
    <property type="match status" value="1"/>
</dbReference>
<dbReference type="PROSITE" id="PS51180">
    <property type="entry name" value="BRO1"/>
    <property type="match status" value="1"/>
</dbReference>
<dbReference type="GeneTree" id="ENSGT00940000153837"/>
<dbReference type="PANTHER" id="PTHR23031">
    <property type="entry name" value="RHOPHILIN"/>
    <property type="match status" value="1"/>
</dbReference>
<dbReference type="Gene3D" id="2.30.42.10">
    <property type="match status" value="1"/>
</dbReference>
<dbReference type="Pfam" id="PF03097">
    <property type="entry name" value="BRO1"/>
    <property type="match status" value="1"/>
</dbReference>
<dbReference type="CDD" id="cd11633">
    <property type="entry name" value="HR1_Rhophilin-1"/>
    <property type="match status" value="1"/>
</dbReference>
<dbReference type="PROSITE" id="PS51860">
    <property type="entry name" value="REM_1"/>
    <property type="match status" value="1"/>
</dbReference>
<reference evidence="8" key="2">
    <citation type="submission" date="2025-09" db="UniProtKB">
        <authorList>
            <consortium name="Ensembl"/>
        </authorList>
    </citation>
    <scope>IDENTIFICATION</scope>
</reference>
<sequence length="684" mass="76847">MEEPVATREFESLSDGASDDDLPLTLPADGGGSIRKGCDPFAQTQRSKLQHRRARINQQINKEMRMRAGAENLFRATTNNKVKETVALELSFVNSNLQLLKEELEELNSNMEVYQTDSEAINVPMIPLGLKETKEVDFTVPIQDFICEHYGEDSSLYDKEIKELMELRQAMRTPSRNQAGLELLMEYYNQLYYLDQRFFSAHKNLGVHFHWYDSLTGVPSSQRSLAFEKGSVLFNIGALYTQIGARQDRSVTAGIDRAIDAFQRAAGAFNYLKENFSNAPSLDMSALSLGMLVRLMVAQVQECVFERITLTAQETNFGSRLHLAQEAAQVSDVYSLVQQTMTQPLMKDYVPFSWASMVQVKSEHFRALAHYYGAVALCDHTLSADEDECEEEEEEEAFLRFYVNVPAGQTVNQILQDPEKRRKLGKAHLRRAVMKHEEAIRVHSLCKILRKMDILQDVLSQTHKCSLEKYLELDREDDFDETAEAPEIQAQTQQKPDVTPLNFSSVQVSDVFQRLGPLSVFCARARWGPVRLICLQRREGGLGLTLRGDSPVLVAGVVPGGCAEEAGLREGDYIVAVDEHDCKWAKHGEVVHLLMSCSDRGVEISVVTLHSQDTQVERKAVMLSHCSDKENSRQHLLGGAKGQSSASLLNWSRKKKRESGGVAKKLGSTFSLSFGNLRDTEAMS</sequence>
<dbReference type="InterPro" id="IPR036034">
    <property type="entry name" value="PDZ_sf"/>
</dbReference>
<dbReference type="PROSITE" id="PS50106">
    <property type="entry name" value="PDZ"/>
    <property type="match status" value="1"/>
</dbReference>